<dbReference type="CDD" id="cd02440">
    <property type="entry name" value="AdoMet_MTases"/>
    <property type="match status" value="1"/>
</dbReference>
<sequence length="214" mass="23757">MFHLPLTSIPAHFGNIDIYLFDQLLKGRIQKGMKLLDAGCGAGRNIQYLMQAGVKVYGADVSETAVNKVKALAAEVAPTLSPKNFVVSDLATLPFADHQFDVVLCSAVLHFAQDDSHFRSMVRELWRVLLPGGMLFCRFGTTIGLEGKLEQVEPCKYKMAHGPVWFLADEPLVRGLVHALGAEILEPLKTVLVERERSMTTLVLRKRTRHSEDA</sequence>
<dbReference type="PANTHER" id="PTHR43464:SF19">
    <property type="entry name" value="UBIQUINONE BIOSYNTHESIS O-METHYLTRANSFERASE, MITOCHONDRIAL"/>
    <property type="match status" value="1"/>
</dbReference>
<dbReference type="AlphaFoldDB" id="A0A0E3UYH6"/>
<dbReference type="Gene3D" id="3.40.50.150">
    <property type="entry name" value="Vaccinia Virus protein VP39"/>
    <property type="match status" value="1"/>
</dbReference>
<keyword evidence="1 5" id="KW-0489">Methyltransferase</keyword>
<dbReference type="OrthoDB" id="9804312at2"/>
<keyword evidence="2 5" id="KW-0808">Transferase</keyword>
<evidence type="ECO:0000256" key="1">
    <source>
        <dbReference type="ARBA" id="ARBA00022603"/>
    </source>
</evidence>
<dbReference type="STRING" id="400092.PKOR_21175"/>
<dbReference type="HOGENOM" id="CLU_119484_0_0_10"/>
<dbReference type="GO" id="GO:0008757">
    <property type="term" value="F:S-adenosylmethionine-dependent methyltransferase activity"/>
    <property type="evidence" value="ECO:0007669"/>
    <property type="project" value="InterPro"/>
</dbReference>
<keyword evidence="6" id="KW-1185">Reference proteome</keyword>
<dbReference type="KEGG" id="pko:PKOR_21175"/>
<organism evidence="5 6">
    <name type="scientific">Pontibacter korlensis</name>
    <dbReference type="NCBI Taxonomy" id="400092"/>
    <lineage>
        <taxon>Bacteria</taxon>
        <taxon>Pseudomonadati</taxon>
        <taxon>Bacteroidota</taxon>
        <taxon>Cytophagia</taxon>
        <taxon>Cytophagales</taxon>
        <taxon>Hymenobacteraceae</taxon>
        <taxon>Pontibacter</taxon>
    </lineage>
</organism>
<dbReference type="RefSeq" id="WP_046313347.1">
    <property type="nucleotide sequence ID" value="NZ_CBCSCY010000059.1"/>
</dbReference>
<evidence type="ECO:0000256" key="2">
    <source>
        <dbReference type="ARBA" id="ARBA00022679"/>
    </source>
</evidence>
<dbReference type="EMBL" id="CP009621">
    <property type="protein sequence ID" value="AKD05127.1"/>
    <property type="molecule type" value="Genomic_DNA"/>
</dbReference>
<accession>A0A0E3UYH6</accession>
<reference evidence="5 6" key="1">
    <citation type="journal article" date="2015" name="Sci. Rep.">
        <title>Unraveling adaptation of Pontibacter korlensis to radiation and infertility in desert through complete genome and comparative transcriptomic analysis.</title>
        <authorList>
            <person name="Dai J."/>
            <person name="Dai W."/>
            <person name="Qiu C."/>
            <person name="Yang Z."/>
            <person name="Zhang Y."/>
            <person name="Zhou M."/>
            <person name="Zhang L."/>
            <person name="Fang C."/>
            <person name="Gao Q."/>
            <person name="Yang Q."/>
            <person name="Li X."/>
            <person name="Wang Z."/>
            <person name="Wang Z."/>
            <person name="Jia Z."/>
            <person name="Chen X."/>
        </authorList>
    </citation>
    <scope>NUCLEOTIDE SEQUENCE [LARGE SCALE GENOMIC DNA]</scope>
    <source>
        <strain evidence="5 6">X14-1T</strain>
    </source>
</reference>
<dbReference type="SUPFAM" id="SSF53335">
    <property type="entry name" value="S-adenosyl-L-methionine-dependent methyltransferases"/>
    <property type="match status" value="1"/>
</dbReference>
<dbReference type="Proteomes" id="UP000033109">
    <property type="component" value="Chromosome"/>
</dbReference>
<dbReference type="PANTHER" id="PTHR43464">
    <property type="entry name" value="METHYLTRANSFERASE"/>
    <property type="match status" value="1"/>
</dbReference>
<evidence type="ECO:0000313" key="6">
    <source>
        <dbReference type="Proteomes" id="UP000033109"/>
    </source>
</evidence>
<proteinExistence type="predicted"/>
<evidence type="ECO:0000256" key="3">
    <source>
        <dbReference type="ARBA" id="ARBA00022691"/>
    </source>
</evidence>
<keyword evidence="3" id="KW-0949">S-adenosyl-L-methionine</keyword>
<name>A0A0E3UYH6_9BACT</name>
<dbReference type="GO" id="GO:0032259">
    <property type="term" value="P:methylation"/>
    <property type="evidence" value="ECO:0007669"/>
    <property type="project" value="UniProtKB-KW"/>
</dbReference>
<protein>
    <submittedName>
        <fullName evidence="5">Methyltransferase type 11</fullName>
    </submittedName>
</protein>
<gene>
    <name evidence="5" type="ORF">PKOR_21175</name>
</gene>
<dbReference type="InterPro" id="IPR029063">
    <property type="entry name" value="SAM-dependent_MTases_sf"/>
</dbReference>
<dbReference type="InterPro" id="IPR013216">
    <property type="entry name" value="Methyltransf_11"/>
</dbReference>
<feature type="domain" description="Methyltransferase type 11" evidence="4">
    <location>
        <begin position="36"/>
        <end position="137"/>
    </location>
</feature>
<evidence type="ECO:0000313" key="5">
    <source>
        <dbReference type="EMBL" id="AKD05127.1"/>
    </source>
</evidence>
<evidence type="ECO:0000259" key="4">
    <source>
        <dbReference type="Pfam" id="PF08241"/>
    </source>
</evidence>
<dbReference type="PATRIC" id="fig|400092.3.peg.4656"/>
<dbReference type="Pfam" id="PF08241">
    <property type="entry name" value="Methyltransf_11"/>
    <property type="match status" value="1"/>
</dbReference>